<dbReference type="Proteomes" id="UP000076404">
    <property type="component" value="Chromosome"/>
</dbReference>
<keyword evidence="3 4" id="KW-0408">Iron</keyword>
<dbReference type="RefSeq" id="WP_026849621.1">
    <property type="nucleotide sequence ID" value="NZ_CP011454.1"/>
</dbReference>
<reference evidence="7 8" key="1">
    <citation type="journal article" date="2014" name="Proc. Natl. Acad. Sci. U.S.A.">
        <title>Functional type 2 photosynthetic reaction centers found in the rare bacterial phylum Gemmatimonadetes.</title>
        <authorList>
            <person name="Zeng Y."/>
            <person name="Feng F."/>
            <person name="Medova H."/>
            <person name="Dean J."/>
            <person name="Koblizek M."/>
        </authorList>
    </citation>
    <scope>NUCLEOTIDE SEQUENCE [LARGE SCALE GENOMIC DNA]</scope>
    <source>
        <strain evidence="7 8">AP64</strain>
    </source>
</reference>
<dbReference type="GO" id="GO:0009055">
    <property type="term" value="F:electron transfer activity"/>
    <property type="evidence" value="ECO:0007669"/>
    <property type="project" value="InterPro"/>
</dbReference>
<protein>
    <recommendedName>
        <fullName evidence="6">Cytochrome c domain-containing protein</fullName>
    </recommendedName>
</protein>
<dbReference type="KEGG" id="gph:GEMMAAP_11660"/>
<name>A0A143BJT1_9BACT</name>
<dbReference type="InterPro" id="IPR009056">
    <property type="entry name" value="Cyt_c-like_dom"/>
</dbReference>
<dbReference type="OrthoDB" id="7255288at2"/>
<dbReference type="InterPro" id="IPR036909">
    <property type="entry name" value="Cyt_c-like_dom_sf"/>
</dbReference>
<evidence type="ECO:0000256" key="3">
    <source>
        <dbReference type="ARBA" id="ARBA00023004"/>
    </source>
</evidence>
<evidence type="ECO:0000256" key="1">
    <source>
        <dbReference type="ARBA" id="ARBA00022617"/>
    </source>
</evidence>
<dbReference type="Pfam" id="PF13442">
    <property type="entry name" value="Cytochrome_CBB3"/>
    <property type="match status" value="1"/>
</dbReference>
<reference evidence="7 8" key="2">
    <citation type="journal article" date="2016" name="Environ. Microbiol. Rep.">
        <title>Metagenomic evidence for the presence of phototrophic Gemmatimonadetes bacteria in diverse environments.</title>
        <authorList>
            <person name="Zeng Y."/>
            <person name="Baumbach J."/>
            <person name="Barbosa E.G."/>
            <person name="Azevedo V."/>
            <person name="Zhang C."/>
            <person name="Koblizek M."/>
        </authorList>
    </citation>
    <scope>NUCLEOTIDE SEQUENCE [LARGE SCALE GENOMIC DNA]</scope>
    <source>
        <strain evidence="7 8">AP64</strain>
    </source>
</reference>
<evidence type="ECO:0000259" key="6">
    <source>
        <dbReference type="PROSITE" id="PS51007"/>
    </source>
</evidence>
<proteinExistence type="predicted"/>
<evidence type="ECO:0000313" key="7">
    <source>
        <dbReference type="EMBL" id="AMW05278.1"/>
    </source>
</evidence>
<dbReference type="GO" id="GO:0046872">
    <property type="term" value="F:metal ion binding"/>
    <property type="evidence" value="ECO:0007669"/>
    <property type="project" value="UniProtKB-KW"/>
</dbReference>
<accession>A0A143BJT1</accession>
<evidence type="ECO:0000313" key="8">
    <source>
        <dbReference type="Proteomes" id="UP000076404"/>
    </source>
</evidence>
<evidence type="ECO:0000256" key="2">
    <source>
        <dbReference type="ARBA" id="ARBA00022723"/>
    </source>
</evidence>
<gene>
    <name evidence="7" type="ORF">GEMMAAP_11660</name>
</gene>
<dbReference type="EMBL" id="CP011454">
    <property type="protein sequence ID" value="AMW05278.1"/>
    <property type="molecule type" value="Genomic_DNA"/>
</dbReference>
<organism evidence="7 8">
    <name type="scientific">Gemmatimonas phototrophica</name>
    <dbReference type="NCBI Taxonomy" id="1379270"/>
    <lineage>
        <taxon>Bacteria</taxon>
        <taxon>Pseudomonadati</taxon>
        <taxon>Gemmatimonadota</taxon>
        <taxon>Gemmatimonadia</taxon>
        <taxon>Gemmatimonadales</taxon>
        <taxon>Gemmatimonadaceae</taxon>
        <taxon>Gemmatimonas</taxon>
    </lineage>
</organism>
<keyword evidence="5" id="KW-0732">Signal</keyword>
<dbReference type="PROSITE" id="PS51007">
    <property type="entry name" value="CYTC"/>
    <property type="match status" value="1"/>
</dbReference>
<dbReference type="GO" id="GO:0020037">
    <property type="term" value="F:heme binding"/>
    <property type="evidence" value="ECO:0007669"/>
    <property type="project" value="InterPro"/>
</dbReference>
<evidence type="ECO:0000256" key="5">
    <source>
        <dbReference type="SAM" id="SignalP"/>
    </source>
</evidence>
<sequence length="152" mass="15948">MRRPSPIPAVFLLGVIATSVFSAGRMTAQQPLAPGAAVRDGQDTVPVYSDSQATAGATVWTNTCSECHETKDVTGADFRTKWAGQPVFALFEQIRTTMPDGNPGSLPREDYAAAMAYIFKLNGLTPGAAPFTADSVALATVKLILPPAPPTP</sequence>
<feature type="chain" id="PRO_5007506488" description="Cytochrome c domain-containing protein" evidence="5">
    <location>
        <begin position="23"/>
        <end position="152"/>
    </location>
</feature>
<keyword evidence="1 4" id="KW-0349">Heme</keyword>
<evidence type="ECO:0000256" key="4">
    <source>
        <dbReference type="PROSITE-ProRule" id="PRU00433"/>
    </source>
</evidence>
<dbReference type="eggNOG" id="COG2010">
    <property type="taxonomic scope" value="Bacteria"/>
</dbReference>
<keyword evidence="2 4" id="KW-0479">Metal-binding</keyword>
<dbReference type="STRING" id="1379270.GEMMAAP_11660"/>
<feature type="signal peptide" evidence="5">
    <location>
        <begin position="1"/>
        <end position="22"/>
    </location>
</feature>
<keyword evidence="8" id="KW-1185">Reference proteome</keyword>
<dbReference type="AlphaFoldDB" id="A0A143BJT1"/>
<feature type="domain" description="Cytochrome c" evidence="6">
    <location>
        <begin position="51"/>
        <end position="122"/>
    </location>
</feature>
<dbReference type="SUPFAM" id="SSF46626">
    <property type="entry name" value="Cytochrome c"/>
    <property type="match status" value="1"/>
</dbReference>